<dbReference type="InterPro" id="IPR001789">
    <property type="entry name" value="Sig_transdc_resp-reg_receiver"/>
</dbReference>
<evidence type="ECO:0000259" key="2">
    <source>
        <dbReference type="PROSITE" id="PS50110"/>
    </source>
</evidence>
<sequence length="150" mass="17030">MEKVILLADDDVDDTEMFCEALDGFDQSIKYYCSVNGSEMMDKLYSLEQIPELIFLDLNMPLLNGLDCLKILKEQEKYRQIPVIMISTSSHKNDMDAAAALGALCYFVKPSNFRDFKNILHLITSNLGDNLKEVIINLHAGGSKHIFYLD</sequence>
<dbReference type="PROSITE" id="PS50110">
    <property type="entry name" value="RESPONSE_REGULATORY"/>
    <property type="match status" value="1"/>
</dbReference>
<protein>
    <submittedName>
        <fullName evidence="3">Response regulator</fullName>
    </submittedName>
</protein>
<evidence type="ECO:0000313" key="4">
    <source>
        <dbReference type="Proteomes" id="UP001589734"/>
    </source>
</evidence>
<feature type="domain" description="Response regulatory" evidence="2">
    <location>
        <begin position="4"/>
        <end position="124"/>
    </location>
</feature>
<dbReference type="RefSeq" id="WP_379682849.1">
    <property type="nucleotide sequence ID" value="NZ_JBHLYW010000029.1"/>
</dbReference>
<feature type="modified residue" description="4-aspartylphosphate" evidence="1">
    <location>
        <position position="57"/>
    </location>
</feature>
<organism evidence="3 4">
    <name type="scientific">Flavobacterium procerum</name>
    <dbReference type="NCBI Taxonomy" id="1455569"/>
    <lineage>
        <taxon>Bacteria</taxon>
        <taxon>Pseudomonadati</taxon>
        <taxon>Bacteroidota</taxon>
        <taxon>Flavobacteriia</taxon>
        <taxon>Flavobacteriales</taxon>
        <taxon>Flavobacteriaceae</taxon>
        <taxon>Flavobacterium</taxon>
    </lineage>
</organism>
<dbReference type="Gene3D" id="3.40.50.2300">
    <property type="match status" value="1"/>
</dbReference>
<accession>A0ABV6BZJ9</accession>
<dbReference type="SUPFAM" id="SSF52172">
    <property type="entry name" value="CheY-like"/>
    <property type="match status" value="1"/>
</dbReference>
<name>A0ABV6BZJ9_9FLAO</name>
<reference evidence="3 4" key="1">
    <citation type="submission" date="2024-09" db="EMBL/GenBank/DDBJ databases">
        <authorList>
            <person name="Sun Q."/>
            <person name="Mori K."/>
        </authorList>
    </citation>
    <scope>NUCLEOTIDE SEQUENCE [LARGE SCALE GENOMIC DNA]</scope>
    <source>
        <strain evidence="3 4">CGMCC 1.12926</strain>
    </source>
</reference>
<evidence type="ECO:0000313" key="3">
    <source>
        <dbReference type="EMBL" id="MFC0080162.1"/>
    </source>
</evidence>
<dbReference type="InterPro" id="IPR011006">
    <property type="entry name" value="CheY-like_superfamily"/>
</dbReference>
<dbReference type="EMBL" id="JBHLYW010000029">
    <property type="protein sequence ID" value="MFC0080162.1"/>
    <property type="molecule type" value="Genomic_DNA"/>
</dbReference>
<dbReference type="SMART" id="SM00448">
    <property type="entry name" value="REC"/>
    <property type="match status" value="1"/>
</dbReference>
<keyword evidence="4" id="KW-1185">Reference proteome</keyword>
<dbReference type="PANTHER" id="PTHR44520">
    <property type="entry name" value="RESPONSE REGULATOR RCP1-RELATED"/>
    <property type="match status" value="1"/>
</dbReference>
<keyword evidence="1" id="KW-0597">Phosphoprotein</keyword>
<dbReference type="Pfam" id="PF00072">
    <property type="entry name" value="Response_reg"/>
    <property type="match status" value="1"/>
</dbReference>
<dbReference type="InterPro" id="IPR052893">
    <property type="entry name" value="TCS_response_regulator"/>
</dbReference>
<proteinExistence type="predicted"/>
<dbReference type="Proteomes" id="UP001589734">
    <property type="component" value="Unassembled WGS sequence"/>
</dbReference>
<dbReference type="PANTHER" id="PTHR44520:SF1">
    <property type="entry name" value="TWO-COMPONENT SYSTEM REGULATORY PROTEIN"/>
    <property type="match status" value="1"/>
</dbReference>
<gene>
    <name evidence="3" type="ORF">ACFFLS_24165</name>
</gene>
<comment type="caution">
    <text evidence="3">The sequence shown here is derived from an EMBL/GenBank/DDBJ whole genome shotgun (WGS) entry which is preliminary data.</text>
</comment>
<evidence type="ECO:0000256" key="1">
    <source>
        <dbReference type="PROSITE-ProRule" id="PRU00169"/>
    </source>
</evidence>